<evidence type="ECO:0000313" key="1">
    <source>
        <dbReference type="EMBL" id="AKS41457.1"/>
    </source>
</evidence>
<proteinExistence type="predicted"/>
<evidence type="ECO:0000313" key="2">
    <source>
        <dbReference type="Proteomes" id="UP000066624"/>
    </source>
</evidence>
<dbReference type="AlphaFoldDB" id="A0A0K0XV06"/>
<dbReference type="Proteomes" id="UP000066624">
    <property type="component" value="Chromosome"/>
</dbReference>
<keyword evidence="2" id="KW-1185">Reference proteome</keyword>
<dbReference type="KEGG" id="wma:WM2015_1082"/>
<gene>
    <name evidence="1" type="ORF">WM2015_1082</name>
</gene>
<dbReference type="RefSeq" id="WP_049725096.1">
    <property type="nucleotide sequence ID" value="NZ_CP012154.1"/>
</dbReference>
<dbReference type="EMBL" id="CP012154">
    <property type="protein sequence ID" value="AKS41457.1"/>
    <property type="molecule type" value="Genomic_DNA"/>
</dbReference>
<dbReference type="PROSITE" id="PS51257">
    <property type="entry name" value="PROKAR_LIPOPROTEIN"/>
    <property type="match status" value="1"/>
</dbReference>
<dbReference type="STRING" id="1579979.WM2015_1082"/>
<accession>A0A0K0XV06</accession>
<organism evidence="1 2">
    <name type="scientific">Wenzhouxiangella marina</name>
    <dbReference type="NCBI Taxonomy" id="1579979"/>
    <lineage>
        <taxon>Bacteria</taxon>
        <taxon>Pseudomonadati</taxon>
        <taxon>Pseudomonadota</taxon>
        <taxon>Gammaproteobacteria</taxon>
        <taxon>Chromatiales</taxon>
        <taxon>Wenzhouxiangellaceae</taxon>
        <taxon>Wenzhouxiangella</taxon>
    </lineage>
</organism>
<sequence>MIRFQTALPIIALLFLSACNRSSPLDMAWVDCSAPDPLGFTSACIRSAEEADCDALLHGRREVILQTYRAPTAALALPASCWSEPGDRLTDLVAQSLEREAISPEAWLTLARNSGDDRIALSILSELLMAGHNSAVELFIQRHKASLGTLDDQAKSLLAWSAQPAAIVALIDAIQRSGYPERRFAMQDLAQKDNEIWQPFLCDYYRQTRSPLRSLFGWGAPEELGLGDRLAELRRVRIDASASPHCSIWF</sequence>
<protein>
    <submittedName>
        <fullName evidence="1">Uncharacterized protein</fullName>
    </submittedName>
</protein>
<name>A0A0K0XV06_9GAMM</name>
<reference evidence="1 2" key="1">
    <citation type="submission" date="2015-07" db="EMBL/GenBank/DDBJ databases">
        <authorList>
            <person name="Noorani M."/>
        </authorList>
    </citation>
    <scope>NUCLEOTIDE SEQUENCE [LARGE SCALE GENOMIC DNA]</scope>
    <source>
        <strain evidence="1 2">KCTC 42284</strain>
    </source>
</reference>